<dbReference type="Proteomes" id="UP001150942">
    <property type="component" value="Unassembled WGS sequence"/>
</dbReference>
<dbReference type="OrthoDB" id="76567at2759"/>
<name>A0A9W9JCD9_9EURO</name>
<gene>
    <name evidence="1" type="ORF">N7449_008502</name>
</gene>
<dbReference type="EMBL" id="JAPQKQ010000006">
    <property type="protein sequence ID" value="KAJ5192360.1"/>
    <property type="molecule type" value="Genomic_DNA"/>
</dbReference>
<reference evidence="1" key="2">
    <citation type="journal article" date="2023" name="IMA Fungus">
        <title>Comparative genomic study of the Penicillium genus elucidates a diverse pangenome and 15 lateral gene transfer events.</title>
        <authorList>
            <person name="Petersen C."/>
            <person name="Sorensen T."/>
            <person name="Nielsen M.R."/>
            <person name="Sondergaard T.E."/>
            <person name="Sorensen J.L."/>
            <person name="Fitzpatrick D.A."/>
            <person name="Frisvad J.C."/>
            <person name="Nielsen K.L."/>
        </authorList>
    </citation>
    <scope>NUCLEOTIDE SEQUENCE</scope>
    <source>
        <strain evidence="1">IBT 20477</strain>
    </source>
</reference>
<dbReference type="AlphaFoldDB" id="A0A9W9JCD9"/>
<evidence type="ECO:0000313" key="2">
    <source>
        <dbReference type="Proteomes" id="UP001150942"/>
    </source>
</evidence>
<comment type="caution">
    <text evidence="1">The sequence shown here is derived from an EMBL/GenBank/DDBJ whole genome shotgun (WGS) entry which is preliminary data.</text>
</comment>
<protein>
    <submittedName>
        <fullName evidence="1">Uncharacterized protein</fullName>
    </submittedName>
</protein>
<proteinExistence type="predicted"/>
<reference evidence="1" key="1">
    <citation type="submission" date="2022-11" db="EMBL/GenBank/DDBJ databases">
        <authorList>
            <person name="Petersen C."/>
        </authorList>
    </citation>
    <scope>NUCLEOTIDE SEQUENCE</scope>
    <source>
        <strain evidence="1">IBT 20477</strain>
    </source>
</reference>
<keyword evidence="2" id="KW-1185">Reference proteome</keyword>
<accession>A0A9W9JCD9</accession>
<evidence type="ECO:0000313" key="1">
    <source>
        <dbReference type="EMBL" id="KAJ5192360.1"/>
    </source>
</evidence>
<sequence>MSYADVLPSGPKYEFKGIQDCLQIVEQGEQNEYEGYMDSSNPYIIFTIDERSFLDCFENSEETSLGKSWEFYDPSINQLLVKIMESKPHAVGITAFTEIFLAWRGPFDQNYPLVGTGLNRKWPTIVVEVAWSEPPGKLDKDVKFWLMQSSGKVNVVLTIRVHARGSISIRQWKMRGRTAITGRKLEIHRNPPPNCEKIKGSMRVPFEDIHLRPKGPNDTDFIISHGDMQNLASQVWIGIRKEYDYS</sequence>
<organism evidence="1 2">
    <name type="scientific">Penicillium cf. viridicatum</name>
    <dbReference type="NCBI Taxonomy" id="2972119"/>
    <lineage>
        <taxon>Eukaryota</taxon>
        <taxon>Fungi</taxon>
        <taxon>Dikarya</taxon>
        <taxon>Ascomycota</taxon>
        <taxon>Pezizomycotina</taxon>
        <taxon>Eurotiomycetes</taxon>
        <taxon>Eurotiomycetidae</taxon>
        <taxon>Eurotiales</taxon>
        <taxon>Aspergillaceae</taxon>
        <taxon>Penicillium</taxon>
    </lineage>
</organism>